<keyword evidence="2" id="KW-1185">Reference proteome</keyword>
<name>A0A834IYN8_RHYFE</name>
<organism evidence="1 2">
    <name type="scientific">Rhynchophorus ferrugineus</name>
    <name type="common">Red palm weevil</name>
    <name type="synonym">Curculio ferrugineus</name>
    <dbReference type="NCBI Taxonomy" id="354439"/>
    <lineage>
        <taxon>Eukaryota</taxon>
        <taxon>Metazoa</taxon>
        <taxon>Ecdysozoa</taxon>
        <taxon>Arthropoda</taxon>
        <taxon>Hexapoda</taxon>
        <taxon>Insecta</taxon>
        <taxon>Pterygota</taxon>
        <taxon>Neoptera</taxon>
        <taxon>Endopterygota</taxon>
        <taxon>Coleoptera</taxon>
        <taxon>Polyphaga</taxon>
        <taxon>Cucujiformia</taxon>
        <taxon>Curculionidae</taxon>
        <taxon>Dryophthorinae</taxon>
        <taxon>Rhynchophorus</taxon>
    </lineage>
</organism>
<accession>A0A834IYN8</accession>
<sequence>MMRVSVLEGGLCLLEEALRVTYLLSTGVVLLDEEMKGKGVEVVLCGVDVDVGRGEGRRKISKEWLDV</sequence>
<evidence type="ECO:0000313" key="1">
    <source>
        <dbReference type="EMBL" id="KAF7287947.1"/>
    </source>
</evidence>
<protein>
    <submittedName>
        <fullName evidence="1">Uncharacterized protein</fullName>
    </submittedName>
</protein>
<dbReference type="AlphaFoldDB" id="A0A834IYN8"/>
<gene>
    <name evidence="1" type="ORF">GWI33_000012</name>
</gene>
<dbReference type="EMBL" id="JAACXV010000001">
    <property type="protein sequence ID" value="KAF7287947.1"/>
    <property type="molecule type" value="Genomic_DNA"/>
</dbReference>
<dbReference type="Proteomes" id="UP000625711">
    <property type="component" value="Unassembled WGS sequence"/>
</dbReference>
<evidence type="ECO:0000313" key="2">
    <source>
        <dbReference type="Proteomes" id="UP000625711"/>
    </source>
</evidence>
<proteinExistence type="predicted"/>
<reference evidence="1" key="1">
    <citation type="submission" date="2020-08" db="EMBL/GenBank/DDBJ databases">
        <title>Genome sequencing and assembly of the red palm weevil Rhynchophorus ferrugineus.</title>
        <authorList>
            <person name="Dias G.B."/>
            <person name="Bergman C.M."/>
            <person name="Manee M."/>
        </authorList>
    </citation>
    <scope>NUCLEOTIDE SEQUENCE</scope>
    <source>
        <strain evidence="1">AA-2017</strain>
        <tissue evidence="1">Whole larva</tissue>
    </source>
</reference>
<comment type="caution">
    <text evidence="1">The sequence shown here is derived from an EMBL/GenBank/DDBJ whole genome shotgun (WGS) entry which is preliminary data.</text>
</comment>